<evidence type="ECO:0000313" key="3">
    <source>
        <dbReference type="EMBL" id="SJM95993.1"/>
    </source>
</evidence>
<gene>
    <name evidence="3" type="ORF">CRENPOLYSF2_810011</name>
</gene>
<dbReference type="AlphaFoldDB" id="A0A1R4HIE5"/>
<keyword evidence="4" id="KW-1185">Reference proteome</keyword>
<feature type="transmembrane region" description="Helical" evidence="1">
    <location>
        <begin position="95"/>
        <end position="120"/>
    </location>
</feature>
<keyword evidence="2" id="KW-0732">Signal</keyword>
<feature type="chain" id="PRO_5012978062" description="HupE / UreJ protein" evidence="2">
    <location>
        <begin position="28"/>
        <end position="233"/>
    </location>
</feature>
<feature type="signal peptide" evidence="2">
    <location>
        <begin position="1"/>
        <end position="27"/>
    </location>
</feature>
<dbReference type="EMBL" id="FUKJ01000448">
    <property type="protein sequence ID" value="SJM95993.1"/>
    <property type="molecule type" value="Genomic_DNA"/>
</dbReference>
<dbReference type="Proteomes" id="UP000195442">
    <property type="component" value="Unassembled WGS sequence"/>
</dbReference>
<dbReference type="InterPro" id="IPR032809">
    <property type="entry name" value="Put_HupE_UreJ"/>
</dbReference>
<feature type="transmembrane region" description="Helical" evidence="1">
    <location>
        <begin position="37"/>
        <end position="54"/>
    </location>
</feature>
<feature type="transmembrane region" description="Helical" evidence="1">
    <location>
        <begin position="203"/>
        <end position="224"/>
    </location>
</feature>
<reference evidence="4" key="1">
    <citation type="submission" date="2017-02" db="EMBL/GenBank/DDBJ databases">
        <authorList>
            <person name="Daims H."/>
        </authorList>
    </citation>
    <scope>NUCLEOTIDE SEQUENCE [LARGE SCALE GENOMIC DNA]</scope>
</reference>
<dbReference type="RefSeq" id="WP_179210327.1">
    <property type="nucleotide sequence ID" value="NZ_FUKJ01000448.1"/>
</dbReference>
<dbReference type="Pfam" id="PF13795">
    <property type="entry name" value="HupE_UreJ_2"/>
    <property type="match status" value="1"/>
</dbReference>
<keyword evidence="1" id="KW-1133">Transmembrane helix</keyword>
<evidence type="ECO:0000256" key="2">
    <source>
        <dbReference type="SAM" id="SignalP"/>
    </source>
</evidence>
<evidence type="ECO:0008006" key="5">
    <source>
        <dbReference type="Google" id="ProtNLM"/>
    </source>
</evidence>
<organism evidence="3 4">
    <name type="scientific">Crenothrix polyspora</name>
    <dbReference type="NCBI Taxonomy" id="360316"/>
    <lineage>
        <taxon>Bacteria</taxon>
        <taxon>Pseudomonadati</taxon>
        <taxon>Pseudomonadota</taxon>
        <taxon>Gammaproteobacteria</taxon>
        <taxon>Methylococcales</taxon>
        <taxon>Crenotrichaceae</taxon>
        <taxon>Crenothrix</taxon>
    </lineage>
</organism>
<keyword evidence="1" id="KW-0472">Membrane</keyword>
<name>A0A1R4HIE5_9GAMM</name>
<protein>
    <recommendedName>
        <fullName evidence="5">HupE / UreJ protein</fullName>
    </recommendedName>
</protein>
<evidence type="ECO:0000256" key="1">
    <source>
        <dbReference type="SAM" id="Phobius"/>
    </source>
</evidence>
<feature type="transmembrane region" description="Helical" evidence="1">
    <location>
        <begin position="141"/>
        <end position="161"/>
    </location>
</feature>
<evidence type="ECO:0000313" key="4">
    <source>
        <dbReference type="Proteomes" id="UP000195442"/>
    </source>
</evidence>
<feature type="transmembrane region" description="Helical" evidence="1">
    <location>
        <begin position="173"/>
        <end position="196"/>
    </location>
</feature>
<proteinExistence type="predicted"/>
<keyword evidence="1" id="KW-0812">Transmembrane</keyword>
<sequence length="233" mass="25877">MTLVIQRSVWLMSVLCLLLILSTSVFAHGVDANTERFLLANQGVAIGTFLYIGAKHMVTGYDHLLFLVGVIFFLFRTKDVLLYVSLFTLGHSLTLLLGVLSNISVNAYLIDAIIGLSVVYKGFDNLGGFQRLLGFQPNTKMAVMIFGLFHGFGLATKLQKFHLPQADLWKNLLAFNVGVELGQFIALVFIVIALNFWRRSQRFYAFATATNTLLMAGGFVLFGFQMTGYLIKG</sequence>
<accession>A0A1R4HIE5</accession>